<proteinExistence type="predicted"/>
<dbReference type="OrthoDB" id="2433869at2"/>
<keyword evidence="2" id="KW-1185">Reference proteome</keyword>
<evidence type="ECO:0000313" key="1">
    <source>
        <dbReference type="EMBL" id="MTH54792.1"/>
    </source>
</evidence>
<gene>
    <name evidence="1" type="ORF">GKZ89_15415</name>
</gene>
<protein>
    <submittedName>
        <fullName evidence="1">Uncharacterized protein</fullName>
    </submittedName>
</protein>
<dbReference type="EMBL" id="WMIB01000018">
    <property type="protein sequence ID" value="MTH54792.1"/>
    <property type="molecule type" value="Genomic_DNA"/>
</dbReference>
<accession>A0A7X2V5G5</accession>
<comment type="caution">
    <text evidence="1">The sequence shown here is derived from an EMBL/GenBank/DDBJ whole genome shotgun (WGS) entry which is preliminary data.</text>
</comment>
<evidence type="ECO:0000313" key="2">
    <source>
        <dbReference type="Proteomes" id="UP000434639"/>
    </source>
</evidence>
<organism evidence="1 2">
    <name type="scientific">Metabacillus mangrovi</name>
    <dbReference type="NCBI Taxonomy" id="1491830"/>
    <lineage>
        <taxon>Bacteria</taxon>
        <taxon>Bacillati</taxon>
        <taxon>Bacillota</taxon>
        <taxon>Bacilli</taxon>
        <taxon>Bacillales</taxon>
        <taxon>Bacillaceae</taxon>
        <taxon>Metabacillus</taxon>
    </lineage>
</organism>
<dbReference type="Proteomes" id="UP000434639">
    <property type="component" value="Unassembled WGS sequence"/>
</dbReference>
<dbReference type="AlphaFoldDB" id="A0A7X2V5G5"/>
<sequence>MKKYWKLSLIVLVAAAGIGSFYIQKALSKSSLPEFTLQQEKGEGGSPKLTLVGSYEERSTLAQSEYSYEPVNITLSGSRYKNSLSYIQQQESNWFSYPDYDNLQRKHRDFMRGVKWEGGVFENEKWLVSVQPANSPEQWSTFSFKVADKKTKKQMEFLADIPNKRNSWIDIHDVQRIGNEVKVLAEKLGEDEQLVLYTFSLQSQKLIREKSFELKEKDQNISSRFNFYDKQYQTGPEKEAVYEVEFFEEVQKQEGHWEEVTASKVLFIINLESETAESVKLNSESETMNYYGAGSENLYQAAYVNGRITVSEIDSKTQKTDILTEIKAAEASQAAAFKDDVLFVVYSRSVKGYNVNSGKEVYSYKIAHKPLEKGARLSINTIHIAD</sequence>
<dbReference type="RefSeq" id="WP_155113302.1">
    <property type="nucleotide sequence ID" value="NZ_WMIB01000018.1"/>
</dbReference>
<name>A0A7X2V5G5_9BACI</name>
<reference evidence="1 2" key="1">
    <citation type="journal article" date="2017" name="Int. J. Syst. Evol. Microbiol.">
        <title>Bacillus mangrovi sp. nov., isolated from a sediment sample from a mangrove forest.</title>
        <authorList>
            <person name="Gupta V."/>
            <person name="Singh P.K."/>
            <person name="Korpole S."/>
            <person name="Tanuku N.R.S."/>
            <person name="Pinnaka A.K."/>
        </authorList>
    </citation>
    <scope>NUCLEOTIDE SEQUENCE [LARGE SCALE GENOMIC DNA]</scope>
    <source>
        <strain evidence="1 2">KCTC 33872</strain>
    </source>
</reference>